<organism evidence="2 3">
    <name type="scientific">Bosea spartocytisi</name>
    <dbReference type="NCBI Taxonomy" id="2773451"/>
    <lineage>
        <taxon>Bacteria</taxon>
        <taxon>Pseudomonadati</taxon>
        <taxon>Pseudomonadota</taxon>
        <taxon>Alphaproteobacteria</taxon>
        <taxon>Hyphomicrobiales</taxon>
        <taxon>Boseaceae</taxon>
        <taxon>Bosea</taxon>
    </lineage>
</organism>
<keyword evidence="3" id="KW-1185">Reference proteome</keyword>
<dbReference type="InterPro" id="IPR016181">
    <property type="entry name" value="Acyl_CoA_acyltransferase"/>
</dbReference>
<dbReference type="RefSeq" id="WP_191123352.1">
    <property type="nucleotide sequence ID" value="NZ_JACXWY010000002.1"/>
</dbReference>
<gene>
    <name evidence="2" type="ORF">IED13_03140</name>
</gene>
<accession>A0A927E4J8</accession>
<dbReference type="InterPro" id="IPR000182">
    <property type="entry name" value="GNAT_dom"/>
</dbReference>
<comment type="caution">
    <text evidence="2">The sequence shown here is derived from an EMBL/GenBank/DDBJ whole genome shotgun (WGS) entry which is preliminary data.</text>
</comment>
<evidence type="ECO:0000313" key="3">
    <source>
        <dbReference type="Proteomes" id="UP000619295"/>
    </source>
</evidence>
<sequence length="260" mass="28199">MALTELIDDLSREPLRNVVLLKHLAAFPDHVTGYRAADHTGAAAHLVVLDAQASTYDRETYPAATSVALLSSNDPAMTARVIGFMSRDRGIVFKLMSAADRETVASRFLIELKAVFHSYTAGSKFGRDETVQIGNDPGDTAIGLLETQGHSRDWLLPLLRSGKAFVCSADVAGKLASVCIAFESYGRVWEVGGVVTPEPFRGRGFAGRVVRTALAVLSERGLIARYQVNADNHASLSVARKTGLKHILTLEHHLYDPSQQ</sequence>
<dbReference type="AlphaFoldDB" id="A0A927E4J8"/>
<name>A0A927E4J8_9HYPH</name>
<dbReference type="Gene3D" id="3.40.630.30">
    <property type="match status" value="1"/>
</dbReference>
<evidence type="ECO:0000313" key="2">
    <source>
        <dbReference type="EMBL" id="MBD3844683.1"/>
    </source>
</evidence>
<dbReference type="GO" id="GO:0016747">
    <property type="term" value="F:acyltransferase activity, transferring groups other than amino-acyl groups"/>
    <property type="evidence" value="ECO:0007669"/>
    <property type="project" value="InterPro"/>
</dbReference>
<dbReference type="Proteomes" id="UP000619295">
    <property type="component" value="Unassembled WGS sequence"/>
</dbReference>
<reference evidence="2" key="1">
    <citation type="submission" date="2020-09" db="EMBL/GenBank/DDBJ databases">
        <title>Bosea spartocytisi sp. nov. a root nodule endophyte of Spartocytisus supranubius in the high mountain ecosystem fo the Teide National Park (Canary Islands, Spain).</title>
        <authorList>
            <person name="Pulido-Suarez L."/>
            <person name="Peix A."/>
            <person name="Igual J.M."/>
            <person name="Socas-Perez N."/>
            <person name="Velazquez E."/>
            <person name="Flores-Felix J.D."/>
            <person name="Leon-Barrios M."/>
        </authorList>
    </citation>
    <scope>NUCLEOTIDE SEQUENCE</scope>
    <source>
        <strain evidence="2">SSUT16</strain>
    </source>
</reference>
<dbReference type="SUPFAM" id="SSF55729">
    <property type="entry name" value="Acyl-CoA N-acyltransferases (Nat)"/>
    <property type="match status" value="1"/>
</dbReference>
<dbReference type="Pfam" id="PF00583">
    <property type="entry name" value="Acetyltransf_1"/>
    <property type="match status" value="1"/>
</dbReference>
<proteinExistence type="predicted"/>
<evidence type="ECO:0000259" key="1">
    <source>
        <dbReference type="Pfam" id="PF00583"/>
    </source>
</evidence>
<protein>
    <submittedName>
        <fullName evidence="2">GNAT family N-acetyltransferase</fullName>
    </submittedName>
</protein>
<feature type="domain" description="N-acetyltransferase" evidence="1">
    <location>
        <begin position="160"/>
        <end position="243"/>
    </location>
</feature>
<dbReference type="EMBL" id="JACXWY010000002">
    <property type="protein sequence ID" value="MBD3844683.1"/>
    <property type="molecule type" value="Genomic_DNA"/>
</dbReference>